<dbReference type="Gene3D" id="2.40.30.170">
    <property type="match status" value="1"/>
</dbReference>
<dbReference type="Pfam" id="PF25917">
    <property type="entry name" value="BSH_RND"/>
    <property type="match status" value="1"/>
</dbReference>
<feature type="compositionally biased region" description="Basic and acidic residues" evidence="4">
    <location>
        <begin position="416"/>
        <end position="425"/>
    </location>
</feature>
<organism evidence="9 10">
    <name type="scientific">Methylocaldum szegediense</name>
    <dbReference type="NCBI Taxonomy" id="73780"/>
    <lineage>
        <taxon>Bacteria</taxon>
        <taxon>Pseudomonadati</taxon>
        <taxon>Pseudomonadota</taxon>
        <taxon>Gammaproteobacteria</taxon>
        <taxon>Methylococcales</taxon>
        <taxon>Methylococcaceae</taxon>
        <taxon>Methylocaldum</taxon>
    </lineage>
</organism>
<dbReference type="EMBL" id="OX458333">
    <property type="protein sequence ID" value="CAI8754079.1"/>
    <property type="molecule type" value="Genomic_DNA"/>
</dbReference>
<feature type="region of interest" description="Disordered" evidence="4">
    <location>
        <begin position="395"/>
        <end position="425"/>
    </location>
</feature>
<sequence length="425" mass="46855">MRLGKSCNVNGSHNVINARYWIIHTMRLGFLVCLLVGCSQPTAGPEEVPPPSVSVSRPIQREVAEWDEYTGRFEAVETVEVRARVGGYLEKVNFKDGSLVKKGDLLFVIDPRPYKAALGRAQGELARAQARRDLAKNELARARRLFEKRVISEEAFDTRDKNLREAEAAVQAAQAAVEEARLNLEFTEVRAPISGRISRQLVTEGNLVNDNIGMSTLLTTIVSIDPIYVYFEVDEQAYLRHGARRRTGEQGTLQSAAIPVFVGLADEEGFPHEGRLDFLDNRFDPAVGTIRARAVVDNPDGLLTPGLFARVKLPGGEKVPAVLVDDKAILTDQDRKYVYVLDAENRAQRRDIKLGRMSEGLRIVTEGLSADDVVVVYGVQKIFFPGMAVIPQFIDMGAPPPPPPGPKLNAGNEPPPADRTREPNA</sequence>
<evidence type="ECO:0000256" key="1">
    <source>
        <dbReference type="ARBA" id="ARBA00004519"/>
    </source>
</evidence>
<evidence type="ECO:0000256" key="2">
    <source>
        <dbReference type="ARBA" id="ARBA00009477"/>
    </source>
</evidence>
<feature type="coiled-coil region" evidence="3">
    <location>
        <begin position="118"/>
        <end position="190"/>
    </location>
</feature>
<keyword evidence="3" id="KW-0175">Coiled coil</keyword>
<comment type="subcellular location">
    <subcellularLocation>
        <location evidence="1">Cell inner membrane</location>
        <topology evidence="1">Lipid-anchor</topology>
    </subcellularLocation>
</comment>
<evidence type="ECO:0000259" key="5">
    <source>
        <dbReference type="Pfam" id="PF25876"/>
    </source>
</evidence>
<dbReference type="InterPro" id="IPR058626">
    <property type="entry name" value="MdtA-like_b-barrel"/>
</dbReference>
<dbReference type="InterPro" id="IPR006143">
    <property type="entry name" value="RND_pump_MFP"/>
</dbReference>
<dbReference type="PANTHER" id="PTHR30158:SF10">
    <property type="entry name" value="CATION EFFLUX PUMP"/>
    <property type="match status" value="1"/>
</dbReference>
<evidence type="ECO:0000259" key="7">
    <source>
        <dbReference type="Pfam" id="PF25944"/>
    </source>
</evidence>
<dbReference type="Pfam" id="PF25967">
    <property type="entry name" value="RND-MFP_C"/>
    <property type="match status" value="1"/>
</dbReference>
<dbReference type="Gene3D" id="2.40.50.100">
    <property type="match status" value="1"/>
</dbReference>
<feature type="domain" description="Multidrug resistance protein MdtA-like beta-barrel" evidence="7">
    <location>
        <begin position="226"/>
        <end position="313"/>
    </location>
</feature>
<gene>
    <name evidence="9" type="ORF">MSZNOR_0705</name>
</gene>
<reference evidence="9 10" key="1">
    <citation type="submission" date="2023-03" db="EMBL/GenBank/DDBJ databases">
        <authorList>
            <person name="Pearce D."/>
        </authorList>
    </citation>
    <scope>NUCLEOTIDE SEQUENCE [LARGE SCALE GENOMIC DNA]</scope>
    <source>
        <strain evidence="9">Msz</strain>
    </source>
</reference>
<name>A0ABM9HXP9_9GAMM</name>
<dbReference type="InterPro" id="IPR058627">
    <property type="entry name" value="MdtA-like_C"/>
</dbReference>
<dbReference type="Gene3D" id="1.10.287.470">
    <property type="entry name" value="Helix hairpin bin"/>
    <property type="match status" value="1"/>
</dbReference>
<dbReference type="NCBIfam" id="TIGR01730">
    <property type="entry name" value="RND_mfp"/>
    <property type="match status" value="1"/>
</dbReference>
<dbReference type="Gene3D" id="2.40.420.20">
    <property type="match status" value="1"/>
</dbReference>
<keyword evidence="10" id="KW-1185">Reference proteome</keyword>
<dbReference type="SUPFAM" id="SSF111369">
    <property type="entry name" value="HlyD-like secretion proteins"/>
    <property type="match status" value="1"/>
</dbReference>
<evidence type="ECO:0000313" key="10">
    <source>
        <dbReference type="Proteomes" id="UP001162030"/>
    </source>
</evidence>
<feature type="domain" description="Multidrug resistance protein MdtA-like C-terminal permuted SH3" evidence="8">
    <location>
        <begin position="322"/>
        <end position="381"/>
    </location>
</feature>
<dbReference type="Pfam" id="PF25944">
    <property type="entry name" value="Beta-barrel_RND"/>
    <property type="match status" value="1"/>
</dbReference>
<dbReference type="Pfam" id="PF25876">
    <property type="entry name" value="HH_MFP_RND"/>
    <property type="match status" value="1"/>
</dbReference>
<accession>A0ABM9HXP9</accession>
<evidence type="ECO:0000313" key="9">
    <source>
        <dbReference type="EMBL" id="CAI8754079.1"/>
    </source>
</evidence>
<feature type="domain" description="Multidrug resistance protein MdtA-like barrel-sandwich hybrid" evidence="6">
    <location>
        <begin position="77"/>
        <end position="211"/>
    </location>
</feature>
<dbReference type="Proteomes" id="UP001162030">
    <property type="component" value="Chromosome"/>
</dbReference>
<proteinExistence type="inferred from homology"/>
<dbReference type="InterPro" id="IPR058624">
    <property type="entry name" value="MdtA-like_HH"/>
</dbReference>
<evidence type="ECO:0000256" key="3">
    <source>
        <dbReference type="SAM" id="Coils"/>
    </source>
</evidence>
<feature type="domain" description="Multidrug resistance protein MdtA-like alpha-helical hairpin" evidence="5">
    <location>
        <begin position="119"/>
        <end position="187"/>
    </location>
</feature>
<evidence type="ECO:0000256" key="4">
    <source>
        <dbReference type="SAM" id="MobiDB-lite"/>
    </source>
</evidence>
<evidence type="ECO:0000259" key="6">
    <source>
        <dbReference type="Pfam" id="PF25917"/>
    </source>
</evidence>
<comment type="similarity">
    <text evidence="2">Belongs to the membrane fusion protein (MFP) (TC 8.A.1) family.</text>
</comment>
<protein>
    <submittedName>
        <fullName evidence="9">Membrane fusion protein, multidrug efflux system</fullName>
    </submittedName>
</protein>
<dbReference type="PANTHER" id="PTHR30158">
    <property type="entry name" value="ACRA/E-RELATED COMPONENT OF DRUG EFFLUX TRANSPORTER"/>
    <property type="match status" value="1"/>
</dbReference>
<evidence type="ECO:0000259" key="8">
    <source>
        <dbReference type="Pfam" id="PF25967"/>
    </source>
</evidence>
<dbReference type="InterPro" id="IPR058625">
    <property type="entry name" value="MdtA-like_BSH"/>
</dbReference>